<organism evidence="1 2">
    <name type="scientific">Trametes cubensis</name>
    <dbReference type="NCBI Taxonomy" id="1111947"/>
    <lineage>
        <taxon>Eukaryota</taxon>
        <taxon>Fungi</taxon>
        <taxon>Dikarya</taxon>
        <taxon>Basidiomycota</taxon>
        <taxon>Agaricomycotina</taxon>
        <taxon>Agaricomycetes</taxon>
        <taxon>Polyporales</taxon>
        <taxon>Polyporaceae</taxon>
        <taxon>Trametes</taxon>
    </lineage>
</organism>
<dbReference type="EMBL" id="JAPEVG010000175">
    <property type="protein sequence ID" value="KAJ8474869.1"/>
    <property type="molecule type" value="Genomic_DNA"/>
</dbReference>
<protein>
    <submittedName>
        <fullName evidence="1">Uncharacterized protein</fullName>
    </submittedName>
</protein>
<dbReference type="AlphaFoldDB" id="A0AAD7TS95"/>
<name>A0AAD7TS95_9APHY</name>
<evidence type="ECO:0000313" key="2">
    <source>
        <dbReference type="Proteomes" id="UP001215151"/>
    </source>
</evidence>
<evidence type="ECO:0000313" key="1">
    <source>
        <dbReference type="EMBL" id="KAJ8474869.1"/>
    </source>
</evidence>
<proteinExistence type="predicted"/>
<comment type="caution">
    <text evidence="1">The sequence shown here is derived from an EMBL/GenBank/DDBJ whole genome shotgun (WGS) entry which is preliminary data.</text>
</comment>
<reference evidence="1" key="1">
    <citation type="submission" date="2022-11" db="EMBL/GenBank/DDBJ databases">
        <title>Genome Sequence of Cubamyces cubensis.</title>
        <authorList>
            <person name="Buettner E."/>
        </authorList>
    </citation>
    <scope>NUCLEOTIDE SEQUENCE</scope>
    <source>
        <strain evidence="1">MPL-01</strain>
    </source>
</reference>
<dbReference type="Proteomes" id="UP001215151">
    <property type="component" value="Unassembled WGS sequence"/>
</dbReference>
<sequence>MPVLNTAAVRCSQLLAMRSHNVEHARSYGLETTLLKISDLSLLVMNCGCKSSILPIEVSYGPTLGTIPNNEGHIRLSLDEGPSAREFLDDDYDDDNERVGEDEPLAVTAGRLRKAVDSADSELQQSTLVFAADADEPPPPPPKA</sequence>
<gene>
    <name evidence="1" type="ORF">ONZ51_g6946</name>
</gene>
<keyword evidence="2" id="KW-1185">Reference proteome</keyword>
<accession>A0AAD7TS95</accession>